<evidence type="ECO:0000313" key="3">
    <source>
        <dbReference type="Proteomes" id="UP000562045"/>
    </source>
</evidence>
<dbReference type="Proteomes" id="UP000562045">
    <property type="component" value="Unassembled WGS sequence"/>
</dbReference>
<reference evidence="2 4" key="1">
    <citation type="submission" date="2017-06" db="EMBL/GenBank/DDBJ databases">
        <title>Complete Genome Sequence of the Soil Carbazole-Degrading Bacterium Nocardioides aromaticivorans IC177.</title>
        <authorList>
            <person name="Vejarano F."/>
            <person name="Suzuki-Minakuchi C."/>
            <person name="Ohtsubo Y."/>
            <person name="Tsuda M."/>
            <person name="Okada K."/>
            <person name="Nojiri H."/>
        </authorList>
    </citation>
    <scope>NUCLEOTIDE SEQUENCE [LARGE SCALE GENOMIC DNA]</scope>
    <source>
        <strain evidence="2 4">IC177</strain>
    </source>
</reference>
<gene>
    <name evidence="1" type="ORF">BJ993_002488</name>
    <name evidence="2" type="ORF">CFH99_02620</name>
</gene>
<evidence type="ECO:0000313" key="1">
    <source>
        <dbReference type="EMBL" id="NYI45408.1"/>
    </source>
</evidence>
<proteinExistence type="predicted"/>
<dbReference type="PANTHER" id="PTHR43300:SF11">
    <property type="entry name" value="ACETYLTRANSFERASE RV3034C-RELATED"/>
    <property type="match status" value="1"/>
</dbReference>
<dbReference type="InterPro" id="IPR011004">
    <property type="entry name" value="Trimer_LpxA-like_sf"/>
</dbReference>
<dbReference type="EMBL" id="JACBZM010000001">
    <property type="protein sequence ID" value="NYI45408.1"/>
    <property type="molecule type" value="Genomic_DNA"/>
</dbReference>
<evidence type="ECO:0000313" key="4">
    <source>
        <dbReference type="Proteomes" id="UP000662818"/>
    </source>
</evidence>
<dbReference type="RefSeq" id="WP_051932803.1">
    <property type="nucleotide sequence ID" value="NZ_CP022295.1"/>
</dbReference>
<dbReference type="GO" id="GO:0016740">
    <property type="term" value="F:transferase activity"/>
    <property type="evidence" value="ECO:0007669"/>
    <property type="project" value="UniProtKB-KW"/>
</dbReference>
<organism evidence="1 3">
    <name type="scientific">Nocardioides aromaticivorans</name>
    <dbReference type="NCBI Taxonomy" id="200618"/>
    <lineage>
        <taxon>Bacteria</taxon>
        <taxon>Bacillati</taxon>
        <taxon>Actinomycetota</taxon>
        <taxon>Actinomycetes</taxon>
        <taxon>Propionibacteriales</taxon>
        <taxon>Nocardioidaceae</taxon>
        <taxon>Nocardioides</taxon>
    </lineage>
</organism>
<protein>
    <submittedName>
        <fullName evidence="1">Acetyltransferase-like isoleucine patch superfamily enzyme</fullName>
    </submittedName>
</protein>
<dbReference type="Gene3D" id="2.160.10.10">
    <property type="entry name" value="Hexapeptide repeat proteins"/>
    <property type="match status" value="1"/>
</dbReference>
<dbReference type="PANTHER" id="PTHR43300">
    <property type="entry name" value="ACETYLTRANSFERASE"/>
    <property type="match status" value="1"/>
</dbReference>
<reference evidence="1 3" key="2">
    <citation type="submission" date="2020-07" db="EMBL/GenBank/DDBJ databases">
        <title>Sequencing the genomes of 1000 actinobacteria strains.</title>
        <authorList>
            <person name="Klenk H.-P."/>
        </authorList>
    </citation>
    <scope>NUCLEOTIDE SEQUENCE [LARGE SCALE GENOMIC DNA]</scope>
    <source>
        <strain evidence="1 3">DSM 15131</strain>
    </source>
</reference>
<dbReference type="InterPro" id="IPR050179">
    <property type="entry name" value="Trans_hexapeptide_repeat"/>
</dbReference>
<sequence length="230" mass="25056">MQSSKLRILVLWLKHLIRRAMWAIEGENHARLRAGEKQGRVTMGPHSRLNGIPMIRLLPHDDTRLTIGDYSSIAEDAYVIVGGGHPITTVTTYPHRILFGMEGAGQDGFPRKTADSFIGSDVYLNHGVIVHGGVRIGHGACIGSGAVITKDVPDYAVVGGVPAKVIRYRFSPEQIEALLEIAWWDWPEDEVRAAVPLLASEDIDGFIAYARERQAAGAVPAPKVGDAVYS</sequence>
<dbReference type="EMBL" id="CP022295">
    <property type="protein sequence ID" value="QSR24513.1"/>
    <property type="molecule type" value="Genomic_DNA"/>
</dbReference>
<dbReference type="InterPro" id="IPR001451">
    <property type="entry name" value="Hexapep"/>
</dbReference>
<dbReference type="Proteomes" id="UP000662818">
    <property type="component" value="Chromosome"/>
</dbReference>
<accession>A0A7Y9ZJA2</accession>
<dbReference type="Pfam" id="PF00132">
    <property type="entry name" value="Hexapep"/>
    <property type="match status" value="1"/>
</dbReference>
<dbReference type="AlphaFoldDB" id="A0A7Y9ZJA2"/>
<keyword evidence="4" id="KW-1185">Reference proteome</keyword>
<dbReference type="SUPFAM" id="SSF51161">
    <property type="entry name" value="Trimeric LpxA-like enzymes"/>
    <property type="match status" value="1"/>
</dbReference>
<keyword evidence="1" id="KW-0808">Transferase</keyword>
<evidence type="ECO:0000313" key="2">
    <source>
        <dbReference type="EMBL" id="QSR24513.1"/>
    </source>
</evidence>
<name>A0A7Y9ZJA2_9ACTN</name>
<dbReference type="CDD" id="cd03349">
    <property type="entry name" value="LbH_XAT"/>
    <property type="match status" value="1"/>
</dbReference>